<keyword evidence="7" id="KW-0378">Hydrolase</keyword>
<evidence type="ECO:0000256" key="3">
    <source>
        <dbReference type="ARBA" id="ARBA00004632"/>
    </source>
</evidence>
<keyword evidence="8" id="KW-0276">Fatty acid metabolism</keyword>
<keyword evidence="9" id="KW-0809">Transit peptide</keyword>
<dbReference type="GO" id="GO:0005737">
    <property type="term" value="C:cytoplasm"/>
    <property type="evidence" value="ECO:0007669"/>
    <property type="project" value="UniProtKB-SubCell"/>
</dbReference>
<dbReference type="InterPro" id="IPR052365">
    <property type="entry name" value="THEM4/THEM5_acyl-CoA_thioest"/>
</dbReference>
<evidence type="ECO:0000256" key="7">
    <source>
        <dbReference type="ARBA" id="ARBA00022801"/>
    </source>
</evidence>
<evidence type="ECO:0000256" key="6">
    <source>
        <dbReference type="ARBA" id="ARBA00022703"/>
    </source>
</evidence>
<evidence type="ECO:0000256" key="1">
    <source>
        <dbReference type="ARBA" id="ARBA00004170"/>
    </source>
</evidence>
<evidence type="ECO:0000256" key="11">
    <source>
        <dbReference type="ARBA" id="ARBA00023136"/>
    </source>
</evidence>
<evidence type="ECO:0000259" key="25">
    <source>
        <dbReference type="Pfam" id="PF03061"/>
    </source>
</evidence>
<evidence type="ECO:0000256" key="20">
    <source>
        <dbReference type="ARBA" id="ARBA00047734"/>
    </source>
</evidence>
<evidence type="ECO:0000256" key="10">
    <source>
        <dbReference type="ARBA" id="ARBA00023098"/>
    </source>
</evidence>
<comment type="subcellular location">
    <subcellularLocation>
        <location evidence="3">Cell projection</location>
        <location evidence="3">Ruffle membrane</location>
    </subcellularLocation>
    <subcellularLocation>
        <location evidence="2">Cytoplasm</location>
    </subcellularLocation>
    <subcellularLocation>
        <location evidence="1">Membrane</location>
        <topology evidence="1">Peripheral membrane protein</topology>
    </subcellularLocation>
</comment>
<organism evidence="26 27">
    <name type="scientific">Gordonia hirsuta DSM 44140 = NBRC 16056</name>
    <dbReference type="NCBI Taxonomy" id="1121927"/>
    <lineage>
        <taxon>Bacteria</taxon>
        <taxon>Bacillati</taxon>
        <taxon>Actinomycetota</taxon>
        <taxon>Actinomycetes</taxon>
        <taxon>Mycobacteriales</taxon>
        <taxon>Gordoniaceae</taxon>
        <taxon>Gordonia</taxon>
    </lineage>
</organism>
<comment type="catalytic activity">
    <reaction evidence="14">
        <text>(9Z)-octadecenoyl-CoA + H2O = (9Z)-octadecenoate + CoA + H(+)</text>
        <dbReference type="Rhea" id="RHEA:40139"/>
        <dbReference type="ChEBI" id="CHEBI:15377"/>
        <dbReference type="ChEBI" id="CHEBI:15378"/>
        <dbReference type="ChEBI" id="CHEBI:30823"/>
        <dbReference type="ChEBI" id="CHEBI:57287"/>
        <dbReference type="ChEBI" id="CHEBI:57387"/>
    </reaction>
    <physiologicalReaction direction="left-to-right" evidence="14">
        <dbReference type="Rhea" id="RHEA:40140"/>
    </physiologicalReaction>
</comment>
<comment type="catalytic activity">
    <reaction evidence="22">
        <text>dodecanoyl-CoA + H2O = dodecanoate + CoA + H(+)</text>
        <dbReference type="Rhea" id="RHEA:30135"/>
        <dbReference type="ChEBI" id="CHEBI:15377"/>
        <dbReference type="ChEBI" id="CHEBI:15378"/>
        <dbReference type="ChEBI" id="CHEBI:18262"/>
        <dbReference type="ChEBI" id="CHEBI:57287"/>
        <dbReference type="ChEBI" id="CHEBI:57375"/>
    </reaction>
    <physiologicalReaction direction="left-to-right" evidence="22">
        <dbReference type="Rhea" id="RHEA:30136"/>
    </physiologicalReaction>
</comment>
<evidence type="ECO:0000256" key="4">
    <source>
        <dbReference type="ARBA" id="ARBA00022475"/>
    </source>
</evidence>
<dbReference type="EC" id="3.1.2.2" evidence="16"/>
<dbReference type="GO" id="GO:0016787">
    <property type="term" value="F:hydrolase activity"/>
    <property type="evidence" value="ECO:0007669"/>
    <property type="project" value="UniProtKB-KW"/>
</dbReference>
<dbReference type="CDD" id="cd03443">
    <property type="entry name" value="PaaI_thioesterase"/>
    <property type="match status" value="1"/>
</dbReference>
<proteinExistence type="inferred from homology"/>
<evidence type="ECO:0000256" key="16">
    <source>
        <dbReference type="ARBA" id="ARBA00038848"/>
    </source>
</evidence>
<keyword evidence="5" id="KW-0963">Cytoplasm</keyword>
<evidence type="ECO:0000256" key="24">
    <source>
        <dbReference type="SAM" id="MobiDB-lite"/>
    </source>
</evidence>
<dbReference type="InterPro" id="IPR029069">
    <property type="entry name" value="HotDog_dom_sf"/>
</dbReference>
<evidence type="ECO:0000256" key="22">
    <source>
        <dbReference type="ARBA" id="ARBA00048074"/>
    </source>
</evidence>
<evidence type="ECO:0000256" key="17">
    <source>
        <dbReference type="ARBA" id="ARBA00040123"/>
    </source>
</evidence>
<evidence type="ECO:0000256" key="15">
    <source>
        <dbReference type="ARBA" id="ARBA00038456"/>
    </source>
</evidence>
<evidence type="ECO:0000256" key="19">
    <source>
        <dbReference type="ARBA" id="ARBA00047588"/>
    </source>
</evidence>
<accession>L7LA27</accession>
<comment type="caution">
    <text evidence="26">The sequence shown here is derived from an EMBL/GenBank/DDBJ whole genome shotgun (WGS) entry which is preliminary data.</text>
</comment>
<comment type="catalytic activity">
    <reaction evidence="21">
        <text>decanoyl-CoA + H2O = decanoate + CoA + H(+)</text>
        <dbReference type="Rhea" id="RHEA:40059"/>
        <dbReference type="ChEBI" id="CHEBI:15377"/>
        <dbReference type="ChEBI" id="CHEBI:15378"/>
        <dbReference type="ChEBI" id="CHEBI:27689"/>
        <dbReference type="ChEBI" id="CHEBI:57287"/>
        <dbReference type="ChEBI" id="CHEBI:61430"/>
    </reaction>
    <physiologicalReaction direction="left-to-right" evidence="21">
        <dbReference type="Rhea" id="RHEA:40060"/>
    </physiologicalReaction>
</comment>
<evidence type="ECO:0000256" key="8">
    <source>
        <dbReference type="ARBA" id="ARBA00022832"/>
    </source>
</evidence>
<keyword evidence="10" id="KW-0443">Lipid metabolism</keyword>
<keyword evidence="12" id="KW-0966">Cell projection</keyword>
<dbReference type="SUPFAM" id="SSF54637">
    <property type="entry name" value="Thioesterase/thiol ester dehydrase-isomerase"/>
    <property type="match status" value="1"/>
</dbReference>
<comment type="catalytic activity">
    <reaction evidence="20">
        <text>hexadecanoyl-CoA + H2O = hexadecanoate + CoA + H(+)</text>
        <dbReference type="Rhea" id="RHEA:16645"/>
        <dbReference type="ChEBI" id="CHEBI:7896"/>
        <dbReference type="ChEBI" id="CHEBI:15377"/>
        <dbReference type="ChEBI" id="CHEBI:15378"/>
        <dbReference type="ChEBI" id="CHEBI:57287"/>
        <dbReference type="ChEBI" id="CHEBI:57379"/>
        <dbReference type="EC" id="3.1.2.2"/>
    </reaction>
    <physiologicalReaction direction="left-to-right" evidence="20">
        <dbReference type="Rhea" id="RHEA:16646"/>
    </physiologicalReaction>
</comment>
<evidence type="ECO:0000256" key="13">
    <source>
        <dbReference type="ARBA" id="ARBA00035852"/>
    </source>
</evidence>
<dbReference type="Proteomes" id="UP000053405">
    <property type="component" value="Unassembled WGS sequence"/>
</dbReference>
<comment type="similarity">
    <text evidence="15">Belongs to the THEM4/THEM5 thioesterase family.</text>
</comment>
<evidence type="ECO:0000256" key="21">
    <source>
        <dbReference type="ARBA" id="ARBA00047969"/>
    </source>
</evidence>
<keyword evidence="4" id="KW-1003">Cell membrane</keyword>
<dbReference type="PANTHER" id="PTHR12418:SF19">
    <property type="entry name" value="ACYL-COENZYME A THIOESTERASE THEM4"/>
    <property type="match status" value="1"/>
</dbReference>
<dbReference type="AlphaFoldDB" id="L7LA27"/>
<evidence type="ECO:0000256" key="12">
    <source>
        <dbReference type="ARBA" id="ARBA00023273"/>
    </source>
</evidence>
<evidence type="ECO:0000313" key="27">
    <source>
        <dbReference type="Proteomes" id="UP000053405"/>
    </source>
</evidence>
<sequence>MGVKHELELPANLEPMTRHPKVPGPGEPMRVHHSMCFGCGLDAPVGLRLNVTAGEDFCVTATMPVVDWMQGGPGVIHGGILSAAFDEVMGNASILIGVPVVTVNLEIDYAKPIPLGSTLRFTAEVLGKSGRKVYVRSQAYLDGFEAPVAAAYGIFVEINLRKHFEGYKEGAVKAPQG</sequence>
<evidence type="ECO:0000256" key="2">
    <source>
        <dbReference type="ARBA" id="ARBA00004496"/>
    </source>
</evidence>
<dbReference type="InterPro" id="IPR006683">
    <property type="entry name" value="Thioestr_dom"/>
</dbReference>
<evidence type="ECO:0000256" key="14">
    <source>
        <dbReference type="ARBA" id="ARBA00037002"/>
    </source>
</evidence>
<name>L7LA27_9ACTN</name>
<reference evidence="26 27" key="1">
    <citation type="submission" date="2012-12" db="EMBL/GenBank/DDBJ databases">
        <title>Whole genome shotgun sequence of Gordonia hirsuta NBRC 16056.</title>
        <authorList>
            <person name="Isaki-Nakamura S."/>
            <person name="Hosoyama A."/>
            <person name="Tsuchikane K."/>
            <person name="Katsumata H."/>
            <person name="Baba S."/>
            <person name="Yamazaki S."/>
            <person name="Fujita N."/>
        </authorList>
    </citation>
    <scope>NUCLEOTIDE SEQUENCE [LARGE SCALE GENOMIC DNA]</scope>
    <source>
        <strain evidence="26 27">NBRC 16056</strain>
    </source>
</reference>
<dbReference type="Pfam" id="PF03061">
    <property type="entry name" value="4HBT"/>
    <property type="match status" value="1"/>
</dbReference>
<dbReference type="Gene3D" id="3.10.129.10">
    <property type="entry name" value="Hotdog Thioesterase"/>
    <property type="match status" value="1"/>
</dbReference>
<keyword evidence="27" id="KW-1185">Reference proteome</keyword>
<evidence type="ECO:0000256" key="5">
    <source>
        <dbReference type="ARBA" id="ARBA00022490"/>
    </source>
</evidence>
<dbReference type="eggNOG" id="COG2050">
    <property type="taxonomic scope" value="Bacteria"/>
</dbReference>
<keyword evidence="6" id="KW-0053">Apoptosis</keyword>
<dbReference type="STRING" id="1121927.GOHSU_14_00600"/>
<evidence type="ECO:0000313" key="26">
    <source>
        <dbReference type="EMBL" id="GAC56893.1"/>
    </source>
</evidence>
<evidence type="ECO:0000256" key="9">
    <source>
        <dbReference type="ARBA" id="ARBA00022946"/>
    </source>
</evidence>
<comment type="catalytic activity">
    <reaction evidence="13">
        <text>(5Z,8Z,11Z,14Z)-eicosatetraenoyl-CoA + H2O = (5Z,8Z,11Z,14Z)-eicosatetraenoate + CoA + H(+)</text>
        <dbReference type="Rhea" id="RHEA:40151"/>
        <dbReference type="ChEBI" id="CHEBI:15377"/>
        <dbReference type="ChEBI" id="CHEBI:15378"/>
        <dbReference type="ChEBI" id="CHEBI:32395"/>
        <dbReference type="ChEBI" id="CHEBI:57287"/>
        <dbReference type="ChEBI" id="CHEBI:57368"/>
    </reaction>
    <physiologicalReaction direction="left-to-right" evidence="13">
        <dbReference type="Rhea" id="RHEA:40152"/>
    </physiologicalReaction>
</comment>
<dbReference type="GO" id="GO:0016020">
    <property type="term" value="C:membrane"/>
    <property type="evidence" value="ECO:0007669"/>
    <property type="project" value="UniProtKB-SubCell"/>
</dbReference>
<feature type="region of interest" description="Disordered" evidence="24">
    <location>
        <begin position="1"/>
        <end position="25"/>
    </location>
</feature>
<gene>
    <name evidence="26" type="ORF">GOHSU_14_00600</name>
</gene>
<comment type="catalytic activity">
    <reaction evidence="19">
        <text>octanoyl-CoA + H2O = octanoate + CoA + H(+)</text>
        <dbReference type="Rhea" id="RHEA:30143"/>
        <dbReference type="ChEBI" id="CHEBI:15377"/>
        <dbReference type="ChEBI" id="CHEBI:15378"/>
        <dbReference type="ChEBI" id="CHEBI:25646"/>
        <dbReference type="ChEBI" id="CHEBI:57287"/>
        <dbReference type="ChEBI" id="CHEBI:57386"/>
    </reaction>
    <physiologicalReaction direction="left-to-right" evidence="19">
        <dbReference type="Rhea" id="RHEA:30144"/>
    </physiologicalReaction>
</comment>
<dbReference type="EMBL" id="BANT01000014">
    <property type="protein sequence ID" value="GAC56893.1"/>
    <property type="molecule type" value="Genomic_DNA"/>
</dbReference>
<protein>
    <recommendedName>
        <fullName evidence="17">Acyl-coenzyme A thioesterase THEM4</fullName>
        <ecNumber evidence="16">3.1.2.2</ecNumber>
    </recommendedName>
    <alternativeName>
        <fullName evidence="18">Thioesterase superfamily member 4</fullName>
    </alternativeName>
</protein>
<dbReference type="PANTHER" id="PTHR12418">
    <property type="entry name" value="ACYL-COENZYME A THIOESTERASE THEM4"/>
    <property type="match status" value="1"/>
</dbReference>
<feature type="domain" description="Thioesterase" evidence="25">
    <location>
        <begin position="74"/>
        <end position="138"/>
    </location>
</feature>
<evidence type="ECO:0000256" key="23">
    <source>
        <dbReference type="ARBA" id="ARBA00048180"/>
    </source>
</evidence>
<dbReference type="GO" id="GO:0006631">
    <property type="term" value="P:fatty acid metabolic process"/>
    <property type="evidence" value="ECO:0007669"/>
    <property type="project" value="UniProtKB-KW"/>
</dbReference>
<evidence type="ECO:0000256" key="18">
    <source>
        <dbReference type="ARBA" id="ARBA00043210"/>
    </source>
</evidence>
<comment type="catalytic activity">
    <reaction evidence="23">
        <text>tetradecanoyl-CoA + H2O = tetradecanoate + CoA + H(+)</text>
        <dbReference type="Rhea" id="RHEA:40119"/>
        <dbReference type="ChEBI" id="CHEBI:15377"/>
        <dbReference type="ChEBI" id="CHEBI:15378"/>
        <dbReference type="ChEBI" id="CHEBI:30807"/>
        <dbReference type="ChEBI" id="CHEBI:57287"/>
        <dbReference type="ChEBI" id="CHEBI:57385"/>
    </reaction>
    <physiologicalReaction direction="left-to-right" evidence="23">
        <dbReference type="Rhea" id="RHEA:40120"/>
    </physiologicalReaction>
</comment>
<keyword evidence="11" id="KW-0472">Membrane</keyword>